<sequence length="136" mass="15305">MGHKFITACGCGVVKNGKIPRSPLRDDTAAIAGKLSEICSRSGVGKNCFWYYHAKAVCHRLRRRNLNAYNVLKQGTIAKADDYAGYVFHTRIIYHIDRKPVAYHANKKSSARSLNRREKTTANENDQLKLVIGKIN</sequence>
<gene>
    <name evidence="1" type="ORF">IE978_16835</name>
</gene>
<name>A0A927DH02_KLEPN</name>
<evidence type="ECO:0000313" key="2">
    <source>
        <dbReference type="Proteomes" id="UP000598328"/>
    </source>
</evidence>
<dbReference type="AlphaFoldDB" id="A0A927DH02"/>
<proteinExistence type="predicted"/>
<dbReference type="Proteomes" id="UP000598328">
    <property type="component" value="Unassembled WGS sequence"/>
</dbReference>
<accession>A0A927DH02</accession>
<organism evidence="1 2">
    <name type="scientific">Klebsiella pneumoniae</name>
    <dbReference type="NCBI Taxonomy" id="573"/>
    <lineage>
        <taxon>Bacteria</taxon>
        <taxon>Pseudomonadati</taxon>
        <taxon>Pseudomonadota</taxon>
        <taxon>Gammaproteobacteria</taxon>
        <taxon>Enterobacterales</taxon>
        <taxon>Enterobacteriaceae</taxon>
        <taxon>Klebsiella/Raoultella group</taxon>
        <taxon>Klebsiella</taxon>
        <taxon>Klebsiella pneumoniae complex</taxon>
    </lineage>
</organism>
<comment type="caution">
    <text evidence="1">The sequence shown here is derived from an EMBL/GenBank/DDBJ whole genome shotgun (WGS) entry which is preliminary data.</text>
</comment>
<reference evidence="1" key="1">
    <citation type="submission" date="2020-07" db="EMBL/GenBank/DDBJ databases">
        <title>Clinical and genomic characterization of carbapenemase-producing Enterobacterales causing secondary infections during the COVID-19 crisis at a New York City hospital.</title>
        <authorList>
            <person name="Gomez-Simmonds A."/>
            <person name="Annavajhala M.K."/>
            <person name="Uhlemann A.-C."/>
        </authorList>
    </citation>
    <scope>NUCLEOTIDE SEQUENCE</scope>
    <source>
        <strain evidence="1">KP1826</strain>
    </source>
</reference>
<dbReference type="EMBL" id="JACXSV010000009">
    <property type="protein sequence ID" value="MBD3722592.1"/>
    <property type="molecule type" value="Genomic_DNA"/>
</dbReference>
<evidence type="ECO:0000313" key="1">
    <source>
        <dbReference type="EMBL" id="MBD3722592.1"/>
    </source>
</evidence>
<protein>
    <submittedName>
        <fullName evidence="1">Uncharacterized protein</fullName>
    </submittedName>
</protein>